<evidence type="ECO:0000313" key="10">
    <source>
        <dbReference type="Proteomes" id="UP001489004"/>
    </source>
</evidence>
<dbReference type="SUPFAM" id="SSF103473">
    <property type="entry name" value="MFS general substrate transporter"/>
    <property type="match status" value="1"/>
</dbReference>
<dbReference type="PANTHER" id="PTHR23504">
    <property type="entry name" value="MAJOR FACILITATOR SUPERFAMILY DOMAIN-CONTAINING PROTEIN 10"/>
    <property type="match status" value="1"/>
</dbReference>
<feature type="domain" description="Major facilitator superfamily (MFS) profile" evidence="8">
    <location>
        <begin position="34"/>
        <end position="464"/>
    </location>
</feature>
<dbReference type="GO" id="GO:0016020">
    <property type="term" value="C:membrane"/>
    <property type="evidence" value="ECO:0007669"/>
    <property type="project" value="UniProtKB-SubCell"/>
</dbReference>
<feature type="compositionally biased region" description="Basic and acidic residues" evidence="6">
    <location>
        <begin position="1"/>
        <end position="12"/>
    </location>
</feature>
<evidence type="ECO:0000259" key="8">
    <source>
        <dbReference type="PROSITE" id="PS50850"/>
    </source>
</evidence>
<dbReference type="InterPro" id="IPR011701">
    <property type="entry name" value="MFS"/>
</dbReference>
<accession>A0AAW1R979</accession>
<feature type="transmembrane region" description="Helical" evidence="7">
    <location>
        <begin position="110"/>
        <end position="135"/>
    </location>
</feature>
<dbReference type="InterPro" id="IPR020846">
    <property type="entry name" value="MFS_dom"/>
</dbReference>
<feature type="transmembrane region" description="Helical" evidence="7">
    <location>
        <begin position="402"/>
        <end position="420"/>
    </location>
</feature>
<feature type="transmembrane region" description="Helical" evidence="7">
    <location>
        <begin position="342"/>
        <end position="361"/>
    </location>
</feature>
<dbReference type="Proteomes" id="UP001489004">
    <property type="component" value="Unassembled WGS sequence"/>
</dbReference>
<feature type="transmembrane region" description="Helical" evidence="7">
    <location>
        <begin position="373"/>
        <end position="396"/>
    </location>
</feature>
<evidence type="ECO:0000313" key="9">
    <source>
        <dbReference type="EMBL" id="KAK9830356.1"/>
    </source>
</evidence>
<evidence type="ECO:0000256" key="5">
    <source>
        <dbReference type="ARBA" id="ARBA00023136"/>
    </source>
</evidence>
<dbReference type="PROSITE" id="PS50850">
    <property type="entry name" value="MFS"/>
    <property type="match status" value="1"/>
</dbReference>
<proteinExistence type="predicted"/>
<keyword evidence="2" id="KW-0813">Transport</keyword>
<dbReference type="Pfam" id="PF07690">
    <property type="entry name" value="MFS_1"/>
    <property type="match status" value="1"/>
</dbReference>
<reference evidence="9 10" key="1">
    <citation type="journal article" date="2024" name="Nat. Commun.">
        <title>Phylogenomics reveals the evolutionary origins of lichenization in chlorophyte algae.</title>
        <authorList>
            <person name="Puginier C."/>
            <person name="Libourel C."/>
            <person name="Otte J."/>
            <person name="Skaloud P."/>
            <person name="Haon M."/>
            <person name="Grisel S."/>
            <person name="Petersen M."/>
            <person name="Berrin J.G."/>
            <person name="Delaux P.M."/>
            <person name="Dal Grande F."/>
            <person name="Keller J."/>
        </authorList>
    </citation>
    <scope>NUCLEOTIDE SEQUENCE [LARGE SCALE GENOMIC DNA]</scope>
    <source>
        <strain evidence="9 10">SAG 2043</strain>
    </source>
</reference>
<dbReference type="PANTHER" id="PTHR23504:SF117">
    <property type="entry name" value="MAJOR FACILITATOR SUPERFAMILY PROTEIN"/>
    <property type="match status" value="1"/>
</dbReference>
<evidence type="ECO:0000256" key="4">
    <source>
        <dbReference type="ARBA" id="ARBA00022989"/>
    </source>
</evidence>
<feature type="transmembrane region" description="Helical" evidence="7">
    <location>
        <begin position="213"/>
        <end position="234"/>
    </location>
</feature>
<evidence type="ECO:0000256" key="2">
    <source>
        <dbReference type="ARBA" id="ARBA00022448"/>
    </source>
</evidence>
<gene>
    <name evidence="9" type="ORF">WJX72_011245</name>
</gene>
<name>A0AAW1R979_9CHLO</name>
<dbReference type="GO" id="GO:0022857">
    <property type="term" value="F:transmembrane transporter activity"/>
    <property type="evidence" value="ECO:0007669"/>
    <property type="project" value="InterPro"/>
</dbReference>
<dbReference type="EMBL" id="JALJOR010000001">
    <property type="protein sequence ID" value="KAK9830356.1"/>
    <property type="molecule type" value="Genomic_DNA"/>
</dbReference>
<evidence type="ECO:0000256" key="6">
    <source>
        <dbReference type="SAM" id="MobiDB-lite"/>
    </source>
</evidence>
<sequence length="464" mass="49187">MRDGEAAREDPKIPTASGVHDVHEEEEQPLPKKQVFAIWLTQTVMGIHITLPFTLAVYMVRSFYDDGNSVNEKTVATLTGLLAATMSGANFLSSFPWGMFSDRFGRKVTVLIGCFASATCMLTLGLSQTYLAAFLSRFFAGFFNGAGVGTNTMIGESLTPVNQALVMGYGNLGWGIGNILGPVVGGYCSVPCETMAPWFPLCGEGQLFKTRPFLLPCLVAGGLALLAFLVNIALMHETHPRLQNRGGHWGATLKSLGGYRRVLQSEQEEIKGDRGKLPAAAELSTGINVHSMHSAPSGTELELVAVESGLHTPVAQFFQELTPVFAAAPQALGGLGMPAYELAFPMSVSGIFLIVFSLLVYPRLVRKLGPLAACKLGMVTGIPPGFIVPSASLLLGFPTLKVAVLCLGLGTRGIAALLSLSSSQILLNALAPRDQIGAVNGVAASMQALIALPVRQPSRVDLEE</sequence>
<comment type="subcellular location">
    <subcellularLocation>
        <location evidence="1">Membrane</location>
        <topology evidence="1">Multi-pass membrane protein</topology>
    </subcellularLocation>
</comment>
<protein>
    <recommendedName>
        <fullName evidence="8">Major facilitator superfamily (MFS) profile domain-containing protein</fullName>
    </recommendedName>
</protein>
<dbReference type="AlphaFoldDB" id="A0AAW1R979"/>
<evidence type="ECO:0000256" key="3">
    <source>
        <dbReference type="ARBA" id="ARBA00022692"/>
    </source>
</evidence>
<keyword evidence="4 7" id="KW-1133">Transmembrane helix</keyword>
<feature type="region of interest" description="Disordered" evidence="6">
    <location>
        <begin position="1"/>
        <end position="27"/>
    </location>
</feature>
<evidence type="ECO:0000256" key="7">
    <source>
        <dbReference type="SAM" id="Phobius"/>
    </source>
</evidence>
<feature type="transmembrane region" description="Helical" evidence="7">
    <location>
        <begin position="78"/>
        <end position="98"/>
    </location>
</feature>
<keyword evidence="10" id="KW-1185">Reference proteome</keyword>
<keyword evidence="3 7" id="KW-0812">Transmembrane</keyword>
<keyword evidence="5 7" id="KW-0472">Membrane</keyword>
<comment type="caution">
    <text evidence="9">The sequence shown here is derived from an EMBL/GenBank/DDBJ whole genome shotgun (WGS) entry which is preliminary data.</text>
</comment>
<dbReference type="Gene3D" id="1.20.1250.20">
    <property type="entry name" value="MFS general substrate transporter like domains"/>
    <property type="match status" value="1"/>
</dbReference>
<dbReference type="InterPro" id="IPR036259">
    <property type="entry name" value="MFS_trans_sf"/>
</dbReference>
<organism evidence="9 10">
    <name type="scientific">[Myrmecia] bisecta</name>
    <dbReference type="NCBI Taxonomy" id="41462"/>
    <lineage>
        <taxon>Eukaryota</taxon>
        <taxon>Viridiplantae</taxon>
        <taxon>Chlorophyta</taxon>
        <taxon>core chlorophytes</taxon>
        <taxon>Trebouxiophyceae</taxon>
        <taxon>Trebouxiales</taxon>
        <taxon>Trebouxiaceae</taxon>
        <taxon>Myrmecia</taxon>
    </lineage>
</organism>
<feature type="transmembrane region" description="Helical" evidence="7">
    <location>
        <begin position="36"/>
        <end position="58"/>
    </location>
</feature>
<evidence type="ECO:0000256" key="1">
    <source>
        <dbReference type="ARBA" id="ARBA00004141"/>
    </source>
</evidence>